<keyword evidence="1" id="KW-0472">Membrane</keyword>
<gene>
    <name evidence="2" type="ORF">PVT01_000106700</name>
</gene>
<organism evidence="2 3">
    <name type="scientific">Plasmodium vivax</name>
    <name type="common">malaria parasite P. vivax</name>
    <dbReference type="NCBI Taxonomy" id="5855"/>
    <lineage>
        <taxon>Eukaryota</taxon>
        <taxon>Sar</taxon>
        <taxon>Alveolata</taxon>
        <taxon>Apicomplexa</taxon>
        <taxon>Aconoidasida</taxon>
        <taxon>Haemosporida</taxon>
        <taxon>Plasmodiidae</taxon>
        <taxon>Plasmodium</taxon>
        <taxon>Plasmodium (Plasmodium)</taxon>
    </lineage>
</organism>
<sequence>MENNDVLGKYDDGCSKMQNEEAFRRITFSNMPCEKFKYLFSLKTNNNPDISNDDDYYNYINFLLNYYISGRNSNYTISVKDFYHALQKHDTNFDSEKKLEDKLYNINNDDFENMCILYNLYSNYNKIFKDKQVVCAERASCLQYSKACYREYKRGLIKCLNNNINFRKALHEFKNMYILNNQSVSSHVFSYSDLIDLPKDDDVYYEIYGGLNNWKNIVIMIFSILVPMIGMFLYFYKVNKIVIK</sequence>
<dbReference type="EMBL" id="FLYH01000360">
    <property type="protein sequence ID" value="SCA60439.1"/>
    <property type="molecule type" value="Genomic_DNA"/>
</dbReference>
<keyword evidence="1" id="KW-1133">Transmembrane helix</keyword>
<keyword evidence="1" id="KW-0812">Transmembrane</keyword>
<dbReference type="Proteomes" id="UP000196402">
    <property type="component" value="Unassembled WGS sequence"/>
</dbReference>
<dbReference type="VEuPathDB" id="PlasmoDB:PVPAM_130012700"/>
<reference evidence="2 3" key="1">
    <citation type="submission" date="2016-07" db="EMBL/GenBank/DDBJ databases">
        <authorList>
            <consortium name="Pathogen Informatics"/>
        </authorList>
    </citation>
    <scope>NUCLEOTIDE SEQUENCE [LARGE SCALE GENOMIC DNA]</scope>
</reference>
<accession>A0A1G4E565</accession>
<name>A0A1G4E565_PLAVI</name>
<evidence type="ECO:0000256" key="1">
    <source>
        <dbReference type="SAM" id="Phobius"/>
    </source>
</evidence>
<dbReference type="VEuPathDB" id="PlasmoDB:PVP01_0000910"/>
<proteinExistence type="predicted"/>
<feature type="transmembrane region" description="Helical" evidence="1">
    <location>
        <begin position="217"/>
        <end position="236"/>
    </location>
</feature>
<protein>
    <submittedName>
        <fullName evidence="2">VIR protein</fullName>
    </submittedName>
</protein>
<dbReference type="VEuPathDB" id="PlasmoDB:PVW1_000018900"/>
<evidence type="ECO:0000313" key="3">
    <source>
        <dbReference type="Proteomes" id="UP000196402"/>
    </source>
</evidence>
<dbReference type="AlphaFoldDB" id="A0A1G4E565"/>
<evidence type="ECO:0000313" key="2">
    <source>
        <dbReference type="EMBL" id="SCA60439.1"/>
    </source>
</evidence>